<accession>A0A2I2GR87</accession>
<feature type="compositionally biased region" description="Low complexity" evidence="1">
    <location>
        <begin position="401"/>
        <end position="417"/>
    </location>
</feature>
<feature type="compositionally biased region" description="Basic and acidic residues" evidence="1">
    <location>
        <begin position="438"/>
        <end position="454"/>
    </location>
</feature>
<feature type="compositionally biased region" description="Polar residues" evidence="1">
    <location>
        <begin position="63"/>
        <end position="73"/>
    </location>
</feature>
<evidence type="ECO:0000256" key="1">
    <source>
        <dbReference type="SAM" id="MobiDB-lite"/>
    </source>
</evidence>
<reference evidence="2 3" key="1">
    <citation type="submission" date="2016-12" db="EMBL/GenBank/DDBJ databases">
        <title>The genomes of Aspergillus section Nigri reveals drivers in fungal speciation.</title>
        <authorList>
            <consortium name="DOE Joint Genome Institute"/>
            <person name="Vesth T.C."/>
            <person name="Nybo J."/>
            <person name="Theobald S."/>
            <person name="Brandl J."/>
            <person name="Frisvad J.C."/>
            <person name="Nielsen K.F."/>
            <person name="Lyhne E.K."/>
            <person name="Kogle M.E."/>
            <person name="Kuo A."/>
            <person name="Riley R."/>
            <person name="Clum A."/>
            <person name="Nolan M."/>
            <person name="Lipzen A."/>
            <person name="Salamov A."/>
            <person name="Henrissat B."/>
            <person name="Wiebenga A."/>
            <person name="De Vries R.P."/>
            <person name="Grigoriev I.V."/>
            <person name="Mortensen U.H."/>
            <person name="Andersen M.R."/>
            <person name="Baker S.E."/>
        </authorList>
    </citation>
    <scope>NUCLEOTIDE SEQUENCE [LARGE SCALE GENOMIC DNA]</scope>
    <source>
        <strain evidence="2 3">IBT 23096</strain>
    </source>
</reference>
<feature type="compositionally biased region" description="Basic and acidic residues" evidence="1">
    <location>
        <begin position="227"/>
        <end position="242"/>
    </location>
</feature>
<feature type="compositionally biased region" description="Basic and acidic residues" evidence="1">
    <location>
        <begin position="129"/>
        <end position="139"/>
    </location>
</feature>
<dbReference type="OrthoDB" id="5431211at2759"/>
<dbReference type="AlphaFoldDB" id="A0A2I2GR87"/>
<gene>
    <name evidence="2" type="ORF">P170DRAFT_505966</name>
</gene>
<feature type="compositionally biased region" description="Polar residues" evidence="1">
    <location>
        <begin position="715"/>
        <end position="749"/>
    </location>
</feature>
<feature type="compositionally biased region" description="Acidic residues" evidence="1">
    <location>
        <begin position="279"/>
        <end position="288"/>
    </location>
</feature>
<dbReference type="GeneID" id="36562043"/>
<dbReference type="CDD" id="cd00167">
    <property type="entry name" value="SANT"/>
    <property type="match status" value="1"/>
</dbReference>
<name>A0A2I2GR87_9EURO</name>
<feature type="compositionally biased region" description="Basic and acidic residues" evidence="1">
    <location>
        <begin position="198"/>
        <end position="210"/>
    </location>
</feature>
<evidence type="ECO:0000313" key="2">
    <source>
        <dbReference type="EMBL" id="PLB55364.1"/>
    </source>
</evidence>
<feature type="region of interest" description="Disordered" evidence="1">
    <location>
        <begin position="1"/>
        <end position="488"/>
    </location>
</feature>
<feature type="compositionally biased region" description="Basic residues" evidence="1">
    <location>
        <begin position="39"/>
        <end position="49"/>
    </location>
</feature>
<feature type="region of interest" description="Disordered" evidence="1">
    <location>
        <begin position="693"/>
        <end position="752"/>
    </location>
</feature>
<dbReference type="Proteomes" id="UP000234275">
    <property type="component" value="Unassembled WGS sequence"/>
</dbReference>
<dbReference type="InterPro" id="IPR001005">
    <property type="entry name" value="SANT/Myb"/>
</dbReference>
<feature type="compositionally biased region" description="Polar residues" evidence="1">
    <location>
        <begin position="458"/>
        <end position="488"/>
    </location>
</feature>
<feature type="compositionally biased region" description="Polar residues" evidence="1">
    <location>
        <begin position="147"/>
        <end position="166"/>
    </location>
</feature>
<sequence>MATRSVAQRKRKRDSTSQSVDWLNNIEPADRVSHSSPARPRRPLRRQTARKTQIPQSDEILGSPQSPEESGTAVSKRIPQSEPITPRRSKRLQDHPASESTPSRKGVIVQVDRSASRKLTSDYVSGSDNHSDYESGRDSDESEESMKNPTPRSAIAGNSHQPNGQDENMRRGSFNGASSGSRQAAVDGESSGENSDESSDKSESSIERTSPKTQPPHISESSNKKGTNHEDIVAGLPIRDKPYLSGGVGEDNGSDDSSEASFQNNLHEPEGAPNLPDEYIQDNSEEDDPTHVELFPEDDGDDDGERHTKDFSPSEQLQHEQEMNVNSEEVAKYTAIPDYEQETNMNSQEVTEDATVPDHEQETNVNSQDVARDMIMFNYEQEANVNSDGVAEEAAEETEYSPSDEGSASAGSSDASALFRYTPEGTEEASSPAASPEPRPRPQNDRRQKHEVGKSRQQRTLSVSPSMQKRTDSPGEQTTSFESARSTETPIDEGNVWFAKAKLLGGQKKNWEVLISEARAAAEVITSSRDHYFQEIEASMISLQEEYTTVVDSLRKQCLPAPGTQKKCERLRRDIGDRGNQLRDRIYYRAAKRGEESRLLSGKLAEEFEARIYYPMVMIIVACFEAYCHKDMRQLFPRAHGHLLQAMKLLHNFCNRSHAQEVTGRVSFRSRGGGLKRILDKLIKALQDGALRDRGSADASGSKNIRRRRRQQQQPSTTQQAAGAESTPSPELTTRTRVRSPSTESVSSLDQREWTEDEGIALVQGLKRYQGPGRYDQILGRFSSKLRGRTVRELRAQAQQLQAAWASHIEETVRTQEQRQQWQWLSEV</sequence>
<dbReference type="EMBL" id="MSFO01000001">
    <property type="protein sequence ID" value="PLB55364.1"/>
    <property type="molecule type" value="Genomic_DNA"/>
</dbReference>
<organism evidence="2 3">
    <name type="scientific">Aspergillus steynii IBT 23096</name>
    <dbReference type="NCBI Taxonomy" id="1392250"/>
    <lineage>
        <taxon>Eukaryota</taxon>
        <taxon>Fungi</taxon>
        <taxon>Dikarya</taxon>
        <taxon>Ascomycota</taxon>
        <taxon>Pezizomycotina</taxon>
        <taxon>Eurotiomycetes</taxon>
        <taxon>Eurotiomycetidae</taxon>
        <taxon>Eurotiales</taxon>
        <taxon>Aspergillaceae</taxon>
        <taxon>Aspergillus</taxon>
        <taxon>Aspergillus subgen. Circumdati</taxon>
    </lineage>
</organism>
<protein>
    <submittedName>
        <fullName evidence="2">Uncharacterized protein</fullName>
    </submittedName>
</protein>
<feature type="compositionally biased region" description="Acidic residues" evidence="1">
    <location>
        <begin position="390"/>
        <end position="399"/>
    </location>
</feature>
<dbReference type="STRING" id="1392250.A0A2I2GR87"/>
<proteinExistence type="predicted"/>
<comment type="caution">
    <text evidence="2">The sequence shown here is derived from an EMBL/GenBank/DDBJ whole genome shotgun (WGS) entry which is preliminary data.</text>
</comment>
<dbReference type="RefSeq" id="XP_024710666.1">
    <property type="nucleotide sequence ID" value="XM_024854337.1"/>
</dbReference>
<feature type="compositionally biased region" description="Basic and acidic residues" evidence="1">
    <location>
        <begin position="304"/>
        <end position="322"/>
    </location>
</feature>
<keyword evidence="3" id="KW-1185">Reference proteome</keyword>
<dbReference type="VEuPathDB" id="FungiDB:P170DRAFT_505966"/>
<evidence type="ECO:0000313" key="3">
    <source>
        <dbReference type="Proteomes" id="UP000234275"/>
    </source>
</evidence>